<keyword evidence="5" id="KW-1185">Reference proteome</keyword>
<dbReference type="PROSITE" id="PS51462">
    <property type="entry name" value="NUDIX"/>
    <property type="match status" value="1"/>
</dbReference>
<dbReference type="InterPro" id="IPR015797">
    <property type="entry name" value="NUDIX_hydrolase-like_dom_sf"/>
</dbReference>
<evidence type="ECO:0000256" key="2">
    <source>
        <dbReference type="ARBA" id="ARBA00022801"/>
    </source>
</evidence>
<proteinExistence type="predicted"/>
<feature type="domain" description="Nudix hydrolase" evidence="3">
    <location>
        <begin position="40"/>
        <end position="169"/>
    </location>
</feature>
<dbReference type="Proteomes" id="UP001179280">
    <property type="component" value="Unassembled WGS sequence"/>
</dbReference>
<dbReference type="Pfam" id="PF00293">
    <property type="entry name" value="NUDIX"/>
    <property type="match status" value="1"/>
</dbReference>
<dbReference type="InterPro" id="IPR020084">
    <property type="entry name" value="NUDIX_hydrolase_CS"/>
</dbReference>
<dbReference type="Gene3D" id="3.90.79.10">
    <property type="entry name" value="Nucleoside Triphosphate Pyrophosphohydrolase"/>
    <property type="match status" value="1"/>
</dbReference>
<dbReference type="InterPro" id="IPR000086">
    <property type="entry name" value="NUDIX_hydrolase_dom"/>
</dbReference>
<dbReference type="EMBL" id="JAFBCV010000003">
    <property type="protein sequence ID" value="MBM7838206.1"/>
    <property type="molecule type" value="Genomic_DNA"/>
</dbReference>
<evidence type="ECO:0000259" key="3">
    <source>
        <dbReference type="PROSITE" id="PS51462"/>
    </source>
</evidence>
<dbReference type="SUPFAM" id="SSF55811">
    <property type="entry name" value="Nudix"/>
    <property type="match status" value="1"/>
</dbReference>
<comment type="caution">
    <text evidence="4">The sequence shown here is derived from an EMBL/GenBank/DDBJ whole genome shotgun (WGS) entry which is preliminary data.</text>
</comment>
<evidence type="ECO:0000313" key="4">
    <source>
        <dbReference type="EMBL" id="MBM7838206.1"/>
    </source>
</evidence>
<dbReference type="EC" id="3.6.1.13" evidence="4"/>
<sequence length="178" mass="20377">MANFEEKTLESKMIYKGKVIQLELEQVELPDGKQSTRELVRHPGAVAVIATTEEGKIILVEQYRKALEKSIVEIPAGKMEKGEDPKQTAWRELYEETGYQAGSLELLTSFYTSPGFADEIIYIYEASELKKGEQQLDDDEFVTNLELSFEECEQLVKEERIHDAKTAYALMYLKLKTV</sequence>
<accession>A0ABS2SRS7</accession>
<dbReference type="PANTHER" id="PTHR11839:SF18">
    <property type="entry name" value="NUDIX HYDROLASE DOMAIN-CONTAINING PROTEIN"/>
    <property type="match status" value="1"/>
</dbReference>
<dbReference type="PANTHER" id="PTHR11839">
    <property type="entry name" value="UDP/ADP-SUGAR PYROPHOSPHATASE"/>
    <property type="match status" value="1"/>
</dbReference>
<reference evidence="4" key="1">
    <citation type="submission" date="2021-01" db="EMBL/GenBank/DDBJ databases">
        <title>Genomic Encyclopedia of Type Strains, Phase IV (KMG-IV): sequencing the most valuable type-strain genomes for metagenomic binning, comparative biology and taxonomic classification.</title>
        <authorList>
            <person name="Goeker M."/>
        </authorList>
    </citation>
    <scope>NUCLEOTIDE SEQUENCE</scope>
    <source>
        <strain evidence="4">DSM 21943</strain>
    </source>
</reference>
<dbReference type="GO" id="GO:0047631">
    <property type="term" value="F:ADP-ribose diphosphatase activity"/>
    <property type="evidence" value="ECO:0007669"/>
    <property type="project" value="UniProtKB-EC"/>
</dbReference>
<comment type="cofactor">
    <cofactor evidence="1">
        <name>Mg(2+)</name>
        <dbReference type="ChEBI" id="CHEBI:18420"/>
    </cofactor>
</comment>
<gene>
    <name evidence="4" type="ORF">JOC54_001437</name>
</gene>
<organism evidence="4 5">
    <name type="scientific">Shouchella xiaoxiensis</name>
    <dbReference type="NCBI Taxonomy" id="766895"/>
    <lineage>
        <taxon>Bacteria</taxon>
        <taxon>Bacillati</taxon>
        <taxon>Bacillota</taxon>
        <taxon>Bacilli</taxon>
        <taxon>Bacillales</taxon>
        <taxon>Bacillaceae</taxon>
        <taxon>Shouchella</taxon>
    </lineage>
</organism>
<evidence type="ECO:0000256" key="1">
    <source>
        <dbReference type="ARBA" id="ARBA00001946"/>
    </source>
</evidence>
<dbReference type="PROSITE" id="PS00893">
    <property type="entry name" value="NUDIX_BOX"/>
    <property type="match status" value="1"/>
</dbReference>
<keyword evidence="2 4" id="KW-0378">Hydrolase</keyword>
<dbReference type="RefSeq" id="WP_204465338.1">
    <property type="nucleotide sequence ID" value="NZ_JAFBCV010000003.1"/>
</dbReference>
<protein>
    <submittedName>
        <fullName evidence="4">ADP-ribose pyrophosphatase</fullName>
        <ecNumber evidence="4">3.6.1.13</ecNumber>
    </submittedName>
</protein>
<name>A0ABS2SRS7_9BACI</name>
<evidence type="ECO:0000313" key="5">
    <source>
        <dbReference type="Proteomes" id="UP001179280"/>
    </source>
</evidence>